<proteinExistence type="predicted"/>
<protein>
    <submittedName>
        <fullName evidence="1">Os05g0108350 protein</fullName>
    </submittedName>
</protein>
<accession>A0A0P0WGZ1</accession>
<reference evidence="2" key="1">
    <citation type="journal article" date="2005" name="Nature">
        <title>The map-based sequence of the rice genome.</title>
        <authorList>
            <consortium name="International rice genome sequencing project (IRGSP)"/>
            <person name="Matsumoto T."/>
            <person name="Wu J."/>
            <person name="Kanamori H."/>
            <person name="Katayose Y."/>
            <person name="Fujisawa M."/>
            <person name="Namiki N."/>
            <person name="Mizuno H."/>
            <person name="Yamamoto K."/>
            <person name="Antonio B.A."/>
            <person name="Baba T."/>
            <person name="Sakata K."/>
            <person name="Nagamura Y."/>
            <person name="Aoki H."/>
            <person name="Arikawa K."/>
            <person name="Arita K."/>
            <person name="Bito T."/>
            <person name="Chiden Y."/>
            <person name="Fujitsuka N."/>
            <person name="Fukunaka R."/>
            <person name="Hamada M."/>
            <person name="Harada C."/>
            <person name="Hayashi A."/>
            <person name="Hijishita S."/>
            <person name="Honda M."/>
            <person name="Hosokawa S."/>
            <person name="Ichikawa Y."/>
            <person name="Idonuma A."/>
            <person name="Iijima M."/>
            <person name="Ikeda M."/>
            <person name="Ikeno M."/>
            <person name="Ito K."/>
            <person name="Ito S."/>
            <person name="Ito T."/>
            <person name="Ito Y."/>
            <person name="Ito Y."/>
            <person name="Iwabuchi A."/>
            <person name="Kamiya K."/>
            <person name="Karasawa W."/>
            <person name="Kurita K."/>
            <person name="Katagiri S."/>
            <person name="Kikuta A."/>
            <person name="Kobayashi H."/>
            <person name="Kobayashi N."/>
            <person name="Machita K."/>
            <person name="Maehara T."/>
            <person name="Masukawa M."/>
            <person name="Mizubayashi T."/>
            <person name="Mukai Y."/>
            <person name="Nagasaki H."/>
            <person name="Nagata Y."/>
            <person name="Naito S."/>
            <person name="Nakashima M."/>
            <person name="Nakama Y."/>
            <person name="Nakamichi Y."/>
            <person name="Nakamura M."/>
            <person name="Meguro A."/>
            <person name="Negishi M."/>
            <person name="Ohta I."/>
            <person name="Ohta T."/>
            <person name="Okamoto M."/>
            <person name="Ono N."/>
            <person name="Saji S."/>
            <person name="Sakaguchi M."/>
            <person name="Sakai K."/>
            <person name="Shibata M."/>
            <person name="Shimokawa T."/>
            <person name="Song J."/>
            <person name="Takazaki Y."/>
            <person name="Terasawa K."/>
            <person name="Tsugane M."/>
            <person name="Tsuji K."/>
            <person name="Ueda S."/>
            <person name="Waki K."/>
            <person name="Yamagata H."/>
            <person name="Yamamoto M."/>
            <person name="Yamamoto S."/>
            <person name="Yamane H."/>
            <person name="Yoshiki S."/>
            <person name="Yoshihara R."/>
            <person name="Yukawa K."/>
            <person name="Zhong H."/>
            <person name="Yano M."/>
            <person name="Yuan Q."/>
            <person name="Ouyang S."/>
            <person name="Liu J."/>
            <person name="Jones K.M."/>
            <person name="Gansberger K."/>
            <person name="Moffat K."/>
            <person name="Hill J."/>
            <person name="Bera J."/>
            <person name="Fadrosh D."/>
            <person name="Jin S."/>
            <person name="Johri S."/>
            <person name="Kim M."/>
            <person name="Overton L."/>
            <person name="Reardon M."/>
            <person name="Tsitrin T."/>
            <person name="Vuong H."/>
            <person name="Weaver B."/>
            <person name="Ciecko A."/>
            <person name="Tallon L."/>
            <person name="Jackson J."/>
            <person name="Pai G."/>
            <person name="Aken S.V."/>
            <person name="Utterback T."/>
            <person name="Reidmuller S."/>
            <person name="Feldblyum T."/>
            <person name="Hsiao J."/>
            <person name="Zismann V."/>
            <person name="Iobst S."/>
            <person name="de Vazeille A.R."/>
            <person name="Buell C.R."/>
            <person name="Ying K."/>
            <person name="Li Y."/>
            <person name="Lu T."/>
            <person name="Huang Y."/>
            <person name="Zhao Q."/>
            <person name="Feng Q."/>
            <person name="Zhang L."/>
            <person name="Zhu J."/>
            <person name="Weng Q."/>
            <person name="Mu J."/>
            <person name="Lu Y."/>
            <person name="Fan D."/>
            <person name="Liu Y."/>
            <person name="Guan J."/>
            <person name="Zhang Y."/>
            <person name="Yu S."/>
            <person name="Liu X."/>
            <person name="Zhang Y."/>
            <person name="Hong G."/>
            <person name="Han B."/>
            <person name="Choisne N."/>
            <person name="Demange N."/>
            <person name="Orjeda G."/>
            <person name="Samain S."/>
            <person name="Cattolico L."/>
            <person name="Pelletier E."/>
            <person name="Couloux A."/>
            <person name="Segurens B."/>
            <person name="Wincker P."/>
            <person name="D'Hont A."/>
            <person name="Scarpelli C."/>
            <person name="Weissenbach J."/>
            <person name="Salanoubat M."/>
            <person name="Quetier F."/>
            <person name="Yu Y."/>
            <person name="Kim H.R."/>
            <person name="Rambo T."/>
            <person name="Currie J."/>
            <person name="Collura K."/>
            <person name="Luo M."/>
            <person name="Yang T."/>
            <person name="Ammiraju J.S.S."/>
            <person name="Engler F."/>
            <person name="Soderlund C."/>
            <person name="Wing R.A."/>
            <person name="Palmer L.E."/>
            <person name="de la Bastide M."/>
            <person name="Spiegel L."/>
            <person name="Nascimento L."/>
            <person name="Zutavern T."/>
            <person name="O'Shaughnessy A."/>
            <person name="Dike S."/>
            <person name="Dedhia N."/>
            <person name="Preston R."/>
            <person name="Balija V."/>
            <person name="McCombie W.R."/>
            <person name="Chow T."/>
            <person name="Chen H."/>
            <person name="Chung M."/>
            <person name="Chen C."/>
            <person name="Shaw J."/>
            <person name="Wu H."/>
            <person name="Hsiao K."/>
            <person name="Chao Y."/>
            <person name="Chu M."/>
            <person name="Cheng C."/>
            <person name="Hour A."/>
            <person name="Lee P."/>
            <person name="Lin S."/>
            <person name="Lin Y."/>
            <person name="Liou J."/>
            <person name="Liu S."/>
            <person name="Hsing Y."/>
            <person name="Raghuvanshi S."/>
            <person name="Mohanty A."/>
            <person name="Bharti A.K."/>
            <person name="Gaur A."/>
            <person name="Gupta V."/>
            <person name="Kumar D."/>
            <person name="Ravi V."/>
            <person name="Vij S."/>
            <person name="Kapur A."/>
            <person name="Khurana P."/>
            <person name="Khurana P."/>
            <person name="Khurana J.P."/>
            <person name="Tyagi A.K."/>
            <person name="Gaikwad K."/>
            <person name="Singh A."/>
            <person name="Dalal V."/>
            <person name="Srivastava S."/>
            <person name="Dixit A."/>
            <person name="Pal A.K."/>
            <person name="Ghazi I.A."/>
            <person name="Yadav M."/>
            <person name="Pandit A."/>
            <person name="Bhargava A."/>
            <person name="Sureshbabu K."/>
            <person name="Batra K."/>
            <person name="Sharma T.R."/>
            <person name="Mohapatra T."/>
            <person name="Singh N.K."/>
            <person name="Messing J."/>
            <person name="Nelson A.B."/>
            <person name="Fuks G."/>
            <person name="Kavchok S."/>
            <person name="Keizer G."/>
            <person name="Linton E."/>
            <person name="Llaca V."/>
            <person name="Song R."/>
            <person name="Tanyolac B."/>
            <person name="Young S."/>
            <person name="Ho-Il K."/>
            <person name="Hahn J.H."/>
            <person name="Sangsakoo G."/>
            <person name="Vanavichit A."/>
            <person name="de Mattos Luiz.A.T."/>
            <person name="Zimmer P.D."/>
            <person name="Malone G."/>
            <person name="Dellagostin O."/>
            <person name="de Oliveira A.C."/>
            <person name="Bevan M."/>
            <person name="Bancroft I."/>
            <person name="Minx P."/>
            <person name="Cordum H."/>
            <person name="Wilson R."/>
            <person name="Cheng Z."/>
            <person name="Jin W."/>
            <person name="Jiang J."/>
            <person name="Leong S.A."/>
            <person name="Iwama H."/>
            <person name="Gojobori T."/>
            <person name="Itoh T."/>
            <person name="Niimura Y."/>
            <person name="Fujii Y."/>
            <person name="Habara T."/>
            <person name="Sakai H."/>
            <person name="Sato Y."/>
            <person name="Wilson G."/>
            <person name="Kumar K."/>
            <person name="McCouch S."/>
            <person name="Juretic N."/>
            <person name="Hoen D."/>
            <person name="Wright S."/>
            <person name="Bruskiewich R."/>
            <person name="Bureau T."/>
            <person name="Miyao A."/>
            <person name="Hirochika H."/>
            <person name="Nishikawa T."/>
            <person name="Kadowaki K."/>
            <person name="Sugiura M."/>
            <person name="Burr B."/>
            <person name="Sasaki T."/>
        </authorList>
    </citation>
    <scope>NUCLEOTIDE SEQUENCE [LARGE SCALE GENOMIC DNA]</scope>
    <source>
        <strain evidence="2">cv. Nipponbare</strain>
    </source>
</reference>
<dbReference type="Gramene" id="Os05t0108350-00">
    <property type="protein sequence ID" value="Os05t0108350-00"/>
    <property type="gene ID" value="Os05g0108350"/>
</dbReference>
<keyword evidence="2" id="KW-1185">Reference proteome</keyword>
<gene>
    <name evidence="1" type="ordered locus">Os05g0108350</name>
    <name evidence="1" type="ORF">OSNPB_050108350</name>
</gene>
<dbReference type="InParanoid" id="A0A0P0WGZ1"/>
<dbReference type="PaxDb" id="39947-A0A0P0WGZ1"/>
<dbReference type="EMBL" id="AP014961">
    <property type="protein sequence ID" value="BAS91896.1"/>
    <property type="molecule type" value="Genomic_DNA"/>
</dbReference>
<evidence type="ECO:0000313" key="1">
    <source>
        <dbReference type="EMBL" id="BAS91896.1"/>
    </source>
</evidence>
<dbReference type="AlphaFoldDB" id="A0A0P0WGZ1"/>
<sequence>MLIIKRLRTGADRSYSRFPVNHRWVWQVHRSAKIADCVISVILLQYPIRHITTNMWFDCGVRHFNVSSGRVRPILMSGGKVFLDKTIMCSIRLITQLRSFIICF</sequence>
<reference evidence="1 2" key="3">
    <citation type="journal article" date="2013" name="Rice">
        <title>Improvement of the Oryza sativa Nipponbare reference genome using next generation sequence and optical map data.</title>
        <authorList>
            <person name="Kawahara Y."/>
            <person name="de la Bastide M."/>
            <person name="Hamilton J.P."/>
            <person name="Kanamori H."/>
            <person name="McCombie W.R."/>
            <person name="Ouyang S."/>
            <person name="Schwartz D.C."/>
            <person name="Tanaka T."/>
            <person name="Wu J."/>
            <person name="Zhou S."/>
            <person name="Childs K.L."/>
            <person name="Davidson R.M."/>
            <person name="Lin H."/>
            <person name="Quesada-Ocampo L."/>
            <person name="Vaillancourt B."/>
            <person name="Sakai H."/>
            <person name="Lee S.S."/>
            <person name="Kim J."/>
            <person name="Numa H."/>
            <person name="Itoh T."/>
            <person name="Buell C.R."/>
            <person name="Matsumoto T."/>
        </authorList>
    </citation>
    <scope>NUCLEOTIDE SEQUENCE [LARGE SCALE GENOMIC DNA]</scope>
    <source>
        <strain evidence="2">cv. Nipponbare</strain>
    </source>
</reference>
<evidence type="ECO:0000313" key="2">
    <source>
        <dbReference type="Proteomes" id="UP000059680"/>
    </source>
</evidence>
<dbReference type="Proteomes" id="UP000059680">
    <property type="component" value="Chromosome 5"/>
</dbReference>
<reference evidence="1 2" key="2">
    <citation type="journal article" date="2013" name="Plant Cell Physiol.">
        <title>Rice Annotation Project Database (RAP-DB): an integrative and interactive database for rice genomics.</title>
        <authorList>
            <person name="Sakai H."/>
            <person name="Lee S.S."/>
            <person name="Tanaka T."/>
            <person name="Numa H."/>
            <person name="Kim J."/>
            <person name="Kawahara Y."/>
            <person name="Wakimoto H."/>
            <person name="Yang C.C."/>
            <person name="Iwamoto M."/>
            <person name="Abe T."/>
            <person name="Yamada Y."/>
            <person name="Muto A."/>
            <person name="Inokuchi H."/>
            <person name="Ikemura T."/>
            <person name="Matsumoto T."/>
            <person name="Sasaki T."/>
            <person name="Itoh T."/>
        </authorList>
    </citation>
    <scope>NUCLEOTIDE SEQUENCE [LARGE SCALE GENOMIC DNA]</scope>
    <source>
        <strain evidence="2">cv. Nipponbare</strain>
    </source>
</reference>
<organism evidence="1 2">
    <name type="scientific">Oryza sativa subsp. japonica</name>
    <name type="common">Rice</name>
    <dbReference type="NCBI Taxonomy" id="39947"/>
    <lineage>
        <taxon>Eukaryota</taxon>
        <taxon>Viridiplantae</taxon>
        <taxon>Streptophyta</taxon>
        <taxon>Embryophyta</taxon>
        <taxon>Tracheophyta</taxon>
        <taxon>Spermatophyta</taxon>
        <taxon>Magnoliopsida</taxon>
        <taxon>Liliopsida</taxon>
        <taxon>Poales</taxon>
        <taxon>Poaceae</taxon>
        <taxon>BOP clade</taxon>
        <taxon>Oryzoideae</taxon>
        <taxon>Oryzeae</taxon>
        <taxon>Oryzinae</taxon>
        <taxon>Oryza</taxon>
        <taxon>Oryza sativa</taxon>
    </lineage>
</organism>
<name>A0A0P0WGZ1_ORYSJ</name>